<keyword evidence="5" id="KW-0676">Redox-active center</keyword>
<comment type="caution">
    <text evidence="8">The sequence shown here is derived from an EMBL/GenBank/DDBJ whole genome shotgun (WGS) entry which is preliminary data.</text>
</comment>
<protein>
    <recommendedName>
        <fullName evidence="7">Thioredoxin domain-containing protein</fullName>
    </recommendedName>
</protein>
<reference evidence="8 9" key="1">
    <citation type="journal article" date="2016" name="Nat. Commun.">
        <title>Thousands of microbial genomes shed light on interconnected biogeochemical processes in an aquifer system.</title>
        <authorList>
            <person name="Anantharaman K."/>
            <person name="Brown C.T."/>
            <person name="Hug L.A."/>
            <person name="Sharon I."/>
            <person name="Castelle C.J."/>
            <person name="Probst A.J."/>
            <person name="Thomas B.C."/>
            <person name="Singh A."/>
            <person name="Wilkins M.J."/>
            <person name="Karaoz U."/>
            <person name="Brodie E.L."/>
            <person name="Williams K.H."/>
            <person name="Hubbard S.S."/>
            <person name="Banfield J.F."/>
        </authorList>
    </citation>
    <scope>NUCLEOTIDE SEQUENCE [LARGE SCALE GENOMIC DNA]</scope>
</reference>
<evidence type="ECO:0000256" key="2">
    <source>
        <dbReference type="ARBA" id="ARBA00022729"/>
    </source>
</evidence>
<dbReference type="STRING" id="1817822.A2826_00485"/>
<name>A0A1F5NVF2_9BACT</name>
<feature type="domain" description="Thioredoxin" evidence="7">
    <location>
        <begin position="1"/>
        <end position="191"/>
    </location>
</feature>
<sequence>MNTDGPGTVPDNGGAEVEGLSASDWVTGNRDASVVVIEYGDFQCPACGAYHPILKQLKSEFGDRVAFVYRHFPLRSIHQNAEASARATEAAGKQGKFWEMHDVLFERQTEWGNQLGAIGLINGYAEELGLDMERYEADLKSDEIADLVNEDLQSAIRNGLSSTPTFVLDGKVIQTPRSVGEFQTLLNTALNPEQ</sequence>
<evidence type="ECO:0000256" key="4">
    <source>
        <dbReference type="ARBA" id="ARBA00023157"/>
    </source>
</evidence>
<keyword evidence="4" id="KW-1015">Disulfide bond</keyword>
<evidence type="ECO:0000256" key="3">
    <source>
        <dbReference type="ARBA" id="ARBA00023002"/>
    </source>
</evidence>
<evidence type="ECO:0000259" key="7">
    <source>
        <dbReference type="PROSITE" id="PS51352"/>
    </source>
</evidence>
<keyword evidence="2" id="KW-0732">Signal</keyword>
<dbReference type="InterPro" id="IPR036249">
    <property type="entry name" value="Thioredoxin-like_sf"/>
</dbReference>
<dbReference type="PANTHER" id="PTHR13887:SF14">
    <property type="entry name" value="DISULFIDE BOND FORMATION PROTEIN D"/>
    <property type="match status" value="1"/>
</dbReference>
<evidence type="ECO:0000313" key="8">
    <source>
        <dbReference type="EMBL" id="OGE81534.1"/>
    </source>
</evidence>
<dbReference type="Proteomes" id="UP000177912">
    <property type="component" value="Unassembled WGS sequence"/>
</dbReference>
<dbReference type="Pfam" id="PF13462">
    <property type="entry name" value="Thioredoxin_4"/>
    <property type="match status" value="1"/>
</dbReference>
<accession>A0A1F5NVF2</accession>
<dbReference type="InterPro" id="IPR013766">
    <property type="entry name" value="Thioredoxin_domain"/>
</dbReference>
<keyword evidence="3" id="KW-0560">Oxidoreductase</keyword>
<dbReference type="EMBL" id="MFEI01000007">
    <property type="protein sequence ID" value="OGE81534.1"/>
    <property type="molecule type" value="Genomic_DNA"/>
</dbReference>
<dbReference type="PROSITE" id="PS51352">
    <property type="entry name" value="THIOREDOXIN_2"/>
    <property type="match status" value="1"/>
</dbReference>
<comment type="similarity">
    <text evidence="1">Belongs to the thioredoxin family. DsbA subfamily.</text>
</comment>
<proteinExistence type="inferred from homology"/>
<organism evidence="8 9">
    <name type="scientific">Candidatus Doudnabacteria bacterium RIFCSPHIGHO2_01_FULL_43_23</name>
    <dbReference type="NCBI Taxonomy" id="1817822"/>
    <lineage>
        <taxon>Bacteria</taxon>
        <taxon>Candidatus Doudnaibacteriota</taxon>
    </lineage>
</organism>
<evidence type="ECO:0000256" key="5">
    <source>
        <dbReference type="ARBA" id="ARBA00023284"/>
    </source>
</evidence>
<evidence type="ECO:0000313" key="9">
    <source>
        <dbReference type="Proteomes" id="UP000177912"/>
    </source>
</evidence>
<dbReference type="GO" id="GO:0016491">
    <property type="term" value="F:oxidoreductase activity"/>
    <property type="evidence" value="ECO:0007669"/>
    <property type="project" value="UniProtKB-KW"/>
</dbReference>
<dbReference type="AlphaFoldDB" id="A0A1F5NVF2"/>
<dbReference type="SUPFAM" id="SSF52833">
    <property type="entry name" value="Thioredoxin-like"/>
    <property type="match status" value="1"/>
</dbReference>
<evidence type="ECO:0000256" key="1">
    <source>
        <dbReference type="ARBA" id="ARBA00005791"/>
    </source>
</evidence>
<evidence type="ECO:0000256" key="6">
    <source>
        <dbReference type="SAM" id="MobiDB-lite"/>
    </source>
</evidence>
<gene>
    <name evidence="8" type="ORF">A2826_00485</name>
</gene>
<dbReference type="Gene3D" id="3.40.30.10">
    <property type="entry name" value="Glutaredoxin"/>
    <property type="match status" value="1"/>
</dbReference>
<dbReference type="InterPro" id="IPR012336">
    <property type="entry name" value="Thioredoxin-like_fold"/>
</dbReference>
<dbReference type="PANTHER" id="PTHR13887">
    <property type="entry name" value="GLUTATHIONE S-TRANSFERASE KAPPA"/>
    <property type="match status" value="1"/>
</dbReference>
<feature type="region of interest" description="Disordered" evidence="6">
    <location>
        <begin position="1"/>
        <end position="22"/>
    </location>
</feature>